<comment type="caution">
    <text evidence="2">The sequence shown here is derived from an EMBL/GenBank/DDBJ whole genome shotgun (WGS) entry which is preliminary data.</text>
</comment>
<dbReference type="AlphaFoldDB" id="A0A2V1GX46"/>
<keyword evidence="3" id="KW-1185">Reference proteome</keyword>
<dbReference type="OrthoDB" id="5606342at2"/>
<organism evidence="2 3">
    <name type="scientific">Pelagibaculum spongiae</name>
    <dbReference type="NCBI Taxonomy" id="2080658"/>
    <lineage>
        <taxon>Bacteria</taxon>
        <taxon>Pseudomonadati</taxon>
        <taxon>Pseudomonadota</taxon>
        <taxon>Gammaproteobacteria</taxon>
        <taxon>Oceanospirillales</taxon>
        <taxon>Pelagibaculum</taxon>
    </lineage>
</organism>
<feature type="region of interest" description="Disordered" evidence="1">
    <location>
        <begin position="74"/>
        <end position="97"/>
    </location>
</feature>
<evidence type="ECO:0000313" key="3">
    <source>
        <dbReference type="Proteomes" id="UP000244906"/>
    </source>
</evidence>
<evidence type="ECO:0000256" key="1">
    <source>
        <dbReference type="SAM" id="MobiDB-lite"/>
    </source>
</evidence>
<accession>A0A2V1GX46</accession>
<protein>
    <submittedName>
        <fullName evidence="2">Uncharacterized protein</fullName>
    </submittedName>
</protein>
<feature type="compositionally biased region" description="Acidic residues" evidence="1">
    <location>
        <begin position="79"/>
        <end position="91"/>
    </location>
</feature>
<evidence type="ECO:0000313" key="2">
    <source>
        <dbReference type="EMBL" id="PVZ64353.1"/>
    </source>
</evidence>
<gene>
    <name evidence="2" type="ORF">DC094_20035</name>
</gene>
<dbReference type="EMBL" id="QDDL01000013">
    <property type="protein sequence ID" value="PVZ64353.1"/>
    <property type="molecule type" value="Genomic_DNA"/>
</dbReference>
<dbReference type="Proteomes" id="UP000244906">
    <property type="component" value="Unassembled WGS sequence"/>
</dbReference>
<reference evidence="2 3" key="1">
    <citation type="submission" date="2018-04" db="EMBL/GenBank/DDBJ databases">
        <title>Thalassorhabdus spongiae gen. nov., sp. nov., isolated from a marine sponge in South-West Iceland.</title>
        <authorList>
            <person name="Knobloch S."/>
            <person name="Daussin A."/>
            <person name="Johannsson R."/>
            <person name="Marteinsson V.T."/>
        </authorList>
    </citation>
    <scope>NUCLEOTIDE SEQUENCE [LARGE SCALE GENOMIC DNA]</scope>
    <source>
        <strain evidence="2 3">Hp12</strain>
    </source>
</reference>
<sequence>MSDDIAFKIQLGLILPKLKDKLAPDLTEIIKELVGIVSAGSLDEDEAFDLAPIKEIIMKDLEIFLDKEILPPIQAELTPPEEESAEEDAAEEAPAAE</sequence>
<proteinExistence type="predicted"/>
<dbReference type="RefSeq" id="WP_116688906.1">
    <property type="nucleotide sequence ID" value="NZ_CAWNYD010000013.1"/>
</dbReference>
<name>A0A2V1GX46_9GAMM</name>